<keyword evidence="3" id="KW-1185">Reference proteome</keyword>
<reference evidence="2 3" key="1">
    <citation type="journal article" date="2009" name="Stand. Genomic Sci.">
        <title>Complete genome sequence of Jonesia denitrificans type strain (Prevot 55134).</title>
        <authorList>
            <person name="Pukall R."/>
            <person name="Gehrich-Schroter G."/>
            <person name="Lapidus A."/>
            <person name="Nolan M."/>
            <person name="Glavina Del Rio T."/>
            <person name="Lucas S."/>
            <person name="Chen F."/>
            <person name="Tice H."/>
            <person name="Pitluck S."/>
            <person name="Cheng J.F."/>
            <person name="Copeland A."/>
            <person name="Saunders E."/>
            <person name="Brettin T."/>
            <person name="Detter J.C."/>
            <person name="Bruce D."/>
            <person name="Goodwin L."/>
            <person name="Pati A."/>
            <person name="Ivanova N."/>
            <person name="Mavromatis K."/>
            <person name="Ovchinnikova G."/>
            <person name="Chen A."/>
            <person name="Palaniappan K."/>
            <person name="Land M."/>
            <person name="Hauser L."/>
            <person name="Chang Y.J."/>
            <person name="Jeffries C.D."/>
            <person name="Chain P."/>
            <person name="Goker M."/>
            <person name="Bristow J."/>
            <person name="Eisen J.A."/>
            <person name="Markowitz V."/>
            <person name="Hugenholtz P."/>
            <person name="Kyrpides N.C."/>
            <person name="Klenk H.P."/>
            <person name="Han C."/>
        </authorList>
    </citation>
    <scope>NUCLEOTIDE SEQUENCE [LARGE SCALE GENOMIC DNA]</scope>
    <source>
        <strain evidence="3">ATCC 14870 / DSM 20603 / BCRC 15368 / CIP 55.134 / JCM 11481 / NBRC 15587 / NCTC 10816 / Prevot 55134</strain>
    </source>
</reference>
<feature type="region of interest" description="Disordered" evidence="1">
    <location>
        <begin position="22"/>
        <end position="50"/>
    </location>
</feature>
<gene>
    <name evidence="2" type="ordered locus">Jden_1586</name>
</gene>
<dbReference type="KEGG" id="jde:Jden_1586"/>
<evidence type="ECO:0000313" key="2">
    <source>
        <dbReference type="EMBL" id="ACV09234.1"/>
    </source>
</evidence>
<evidence type="ECO:0000313" key="3">
    <source>
        <dbReference type="Proteomes" id="UP000000628"/>
    </source>
</evidence>
<organism evidence="2 3">
    <name type="scientific">Jonesia denitrificans (strain ATCC 14870 / DSM 20603 / BCRC 15368 / CIP 55.134 / JCM 11481 / NBRC 15587 / NCTC 10816 / Prevot 55134)</name>
    <name type="common">Listeria denitrificans</name>
    <dbReference type="NCBI Taxonomy" id="471856"/>
    <lineage>
        <taxon>Bacteria</taxon>
        <taxon>Bacillati</taxon>
        <taxon>Actinomycetota</taxon>
        <taxon>Actinomycetes</taxon>
        <taxon>Micrococcales</taxon>
        <taxon>Jonesiaceae</taxon>
        <taxon>Jonesia</taxon>
    </lineage>
</organism>
<dbReference type="AlphaFoldDB" id="C7R5G1"/>
<dbReference type="HOGENOM" id="CLU_2232902_0_0_11"/>
<proteinExistence type="predicted"/>
<accession>C7R5G1</accession>
<dbReference type="EMBL" id="CP001706">
    <property type="protein sequence ID" value="ACV09234.1"/>
    <property type="molecule type" value="Genomic_DNA"/>
</dbReference>
<dbReference type="Proteomes" id="UP000000628">
    <property type="component" value="Chromosome"/>
</dbReference>
<sequence length="105" mass="10911">MRLRMVVTASCVAAVMVGCAGRTGDPVPSDSQRTSLAEQSAPEGERDTSSAGVVLGTAVEIVAEDLPSPWSMVLGLAVDGEDRLVVYSTGFDGNRVDRSVMLGEP</sequence>
<name>C7R5G1_JONDD</name>
<feature type="compositionally biased region" description="Polar residues" evidence="1">
    <location>
        <begin position="29"/>
        <end position="38"/>
    </location>
</feature>
<evidence type="ECO:0000256" key="1">
    <source>
        <dbReference type="SAM" id="MobiDB-lite"/>
    </source>
</evidence>
<evidence type="ECO:0008006" key="4">
    <source>
        <dbReference type="Google" id="ProtNLM"/>
    </source>
</evidence>
<protein>
    <recommendedName>
        <fullName evidence="4">Glucose dehydrogenase</fullName>
    </recommendedName>
</protein>
<dbReference type="PROSITE" id="PS51257">
    <property type="entry name" value="PROKAR_LIPOPROTEIN"/>
    <property type="match status" value="1"/>
</dbReference>
<dbReference type="STRING" id="471856.Jden_1586"/>